<sequence length="77" mass="8850">MPCKSERKKVLEGMEIMLVGSLWKMKMAHQASKVIQLNPTQLLIFNFLLAAGLQLKKLLPNKLHWSTSIWLWSNSIS</sequence>
<dbReference type="VEuPathDB" id="FungiDB:PTTG_06922"/>
<evidence type="ECO:0000313" key="2">
    <source>
        <dbReference type="EnsemblFungi" id="PTTG_06922-t43_1-p1"/>
    </source>
</evidence>
<reference evidence="1" key="2">
    <citation type="submission" date="2016-05" db="EMBL/GenBank/DDBJ databases">
        <title>Comparative analysis highlights variable genome content of wheat rusts and divergence of the mating loci.</title>
        <authorList>
            <person name="Cuomo C.A."/>
            <person name="Bakkeren G."/>
            <person name="Szabo L."/>
            <person name="Khalil H."/>
            <person name="Joly D."/>
            <person name="Goldberg J."/>
            <person name="Young S."/>
            <person name="Zeng Q."/>
            <person name="Fellers J."/>
        </authorList>
    </citation>
    <scope>NUCLEOTIDE SEQUENCE [LARGE SCALE GENOMIC DNA]</scope>
    <source>
        <strain evidence="1">1-1 BBBD Race 1</strain>
    </source>
</reference>
<evidence type="ECO:0000313" key="1">
    <source>
        <dbReference type="EMBL" id="OAV89352.1"/>
    </source>
</evidence>
<dbReference type="EMBL" id="ADAS02000131">
    <property type="protein sequence ID" value="OAV89352.1"/>
    <property type="molecule type" value="Genomic_DNA"/>
</dbReference>
<reference evidence="2" key="4">
    <citation type="submission" date="2025-05" db="UniProtKB">
        <authorList>
            <consortium name="EnsemblFungi"/>
        </authorList>
    </citation>
    <scope>IDENTIFICATION</scope>
    <source>
        <strain evidence="2">isolate 1-1 / race 1 (BBBD)</strain>
    </source>
</reference>
<name>A0A180GAK2_PUCT1</name>
<organism evidence="1">
    <name type="scientific">Puccinia triticina (isolate 1-1 / race 1 (BBBD))</name>
    <name type="common">Brown leaf rust fungus</name>
    <dbReference type="NCBI Taxonomy" id="630390"/>
    <lineage>
        <taxon>Eukaryota</taxon>
        <taxon>Fungi</taxon>
        <taxon>Dikarya</taxon>
        <taxon>Basidiomycota</taxon>
        <taxon>Pucciniomycotina</taxon>
        <taxon>Pucciniomycetes</taxon>
        <taxon>Pucciniales</taxon>
        <taxon>Pucciniaceae</taxon>
        <taxon>Puccinia</taxon>
    </lineage>
</organism>
<dbReference type="AlphaFoldDB" id="A0A180GAK2"/>
<dbReference type="OrthoDB" id="10587148at2759"/>
<dbReference type="Proteomes" id="UP000005240">
    <property type="component" value="Unassembled WGS sequence"/>
</dbReference>
<gene>
    <name evidence="1" type="ORF">PTTG_06922</name>
</gene>
<reference evidence="2 3" key="3">
    <citation type="journal article" date="2017" name="G3 (Bethesda)">
        <title>Comparative analysis highlights variable genome content of wheat rusts and divergence of the mating loci.</title>
        <authorList>
            <person name="Cuomo C.A."/>
            <person name="Bakkeren G."/>
            <person name="Khalil H.B."/>
            <person name="Panwar V."/>
            <person name="Joly D."/>
            <person name="Linning R."/>
            <person name="Sakthikumar S."/>
            <person name="Song X."/>
            <person name="Adiconis X."/>
            <person name="Fan L."/>
            <person name="Goldberg J.M."/>
            <person name="Levin J.Z."/>
            <person name="Young S."/>
            <person name="Zeng Q."/>
            <person name="Anikster Y."/>
            <person name="Bruce M."/>
            <person name="Wang M."/>
            <person name="Yin C."/>
            <person name="McCallum B."/>
            <person name="Szabo L.J."/>
            <person name="Hulbert S."/>
            <person name="Chen X."/>
            <person name="Fellers J.P."/>
        </authorList>
    </citation>
    <scope>NUCLEOTIDE SEQUENCE</scope>
    <source>
        <strain evidence="3">Isolate 1-1 / race 1 (BBBD)</strain>
        <strain evidence="2">isolate 1-1 / race 1 (BBBD)</strain>
    </source>
</reference>
<keyword evidence="3" id="KW-1185">Reference proteome</keyword>
<evidence type="ECO:0000313" key="3">
    <source>
        <dbReference type="Proteomes" id="UP000005240"/>
    </source>
</evidence>
<reference evidence="1" key="1">
    <citation type="submission" date="2009-11" db="EMBL/GenBank/DDBJ databases">
        <authorList>
            <consortium name="The Broad Institute Genome Sequencing Platform"/>
            <person name="Ward D."/>
            <person name="Feldgarden M."/>
            <person name="Earl A."/>
            <person name="Young S.K."/>
            <person name="Zeng Q."/>
            <person name="Koehrsen M."/>
            <person name="Alvarado L."/>
            <person name="Berlin A."/>
            <person name="Bochicchio J."/>
            <person name="Borenstein D."/>
            <person name="Chapman S.B."/>
            <person name="Chen Z."/>
            <person name="Engels R."/>
            <person name="Freedman E."/>
            <person name="Gellesch M."/>
            <person name="Goldberg J."/>
            <person name="Griggs A."/>
            <person name="Gujja S."/>
            <person name="Heilman E."/>
            <person name="Heiman D."/>
            <person name="Hepburn T."/>
            <person name="Howarth C."/>
            <person name="Jen D."/>
            <person name="Larson L."/>
            <person name="Lewis B."/>
            <person name="Mehta T."/>
            <person name="Park D."/>
            <person name="Pearson M."/>
            <person name="Roberts A."/>
            <person name="Saif S."/>
            <person name="Shea T."/>
            <person name="Shenoy N."/>
            <person name="Sisk P."/>
            <person name="Stolte C."/>
            <person name="Sykes S."/>
            <person name="Thomson T."/>
            <person name="Walk T."/>
            <person name="White J."/>
            <person name="Yandava C."/>
            <person name="Izard J."/>
            <person name="Baranova O.V."/>
            <person name="Blanton J.M."/>
            <person name="Tanner A.C."/>
            <person name="Dewhirst F.E."/>
            <person name="Haas B."/>
            <person name="Nusbaum C."/>
            <person name="Birren B."/>
        </authorList>
    </citation>
    <scope>NUCLEOTIDE SEQUENCE [LARGE SCALE GENOMIC DNA]</scope>
    <source>
        <strain evidence="1">1-1 BBBD Race 1</strain>
    </source>
</reference>
<proteinExistence type="predicted"/>
<accession>A0A180GAK2</accession>
<protein>
    <submittedName>
        <fullName evidence="1 2">Uncharacterized protein</fullName>
    </submittedName>
</protein>
<dbReference type="EnsemblFungi" id="PTTG_06922-t43_1">
    <property type="protein sequence ID" value="PTTG_06922-t43_1-p1"/>
    <property type="gene ID" value="PTTG_06922"/>
</dbReference>